<evidence type="ECO:0000313" key="1">
    <source>
        <dbReference type="EMBL" id="GAG18824.1"/>
    </source>
</evidence>
<gene>
    <name evidence="1" type="ORF">S01H1_50898</name>
</gene>
<dbReference type="EMBL" id="BARS01032818">
    <property type="protein sequence ID" value="GAG18824.1"/>
    <property type="molecule type" value="Genomic_DNA"/>
</dbReference>
<name>X0VKK5_9ZZZZ</name>
<proteinExistence type="predicted"/>
<sequence length="91" mass="9892">MANGTLNGKTKVVIALLTLALTFTGGIAAGGYFMGGLNNIVKDHVAETDIHPSSQDRADETRVLVDRELWPMFKHLQEQLTRIEKKIGDGG</sequence>
<accession>X0VKK5</accession>
<dbReference type="AlphaFoldDB" id="X0VKK5"/>
<reference evidence="1" key="1">
    <citation type="journal article" date="2014" name="Front. Microbiol.">
        <title>High frequency of phylogenetically diverse reductive dehalogenase-homologous genes in deep subseafloor sedimentary metagenomes.</title>
        <authorList>
            <person name="Kawai M."/>
            <person name="Futagami T."/>
            <person name="Toyoda A."/>
            <person name="Takaki Y."/>
            <person name="Nishi S."/>
            <person name="Hori S."/>
            <person name="Arai W."/>
            <person name="Tsubouchi T."/>
            <person name="Morono Y."/>
            <person name="Uchiyama I."/>
            <person name="Ito T."/>
            <person name="Fujiyama A."/>
            <person name="Inagaki F."/>
            <person name="Takami H."/>
        </authorList>
    </citation>
    <scope>NUCLEOTIDE SEQUENCE</scope>
    <source>
        <strain evidence="1">Expedition CK06-06</strain>
    </source>
</reference>
<organism evidence="1">
    <name type="scientific">marine sediment metagenome</name>
    <dbReference type="NCBI Taxonomy" id="412755"/>
    <lineage>
        <taxon>unclassified sequences</taxon>
        <taxon>metagenomes</taxon>
        <taxon>ecological metagenomes</taxon>
    </lineage>
</organism>
<protein>
    <submittedName>
        <fullName evidence="1">Uncharacterized protein</fullName>
    </submittedName>
</protein>
<comment type="caution">
    <text evidence="1">The sequence shown here is derived from an EMBL/GenBank/DDBJ whole genome shotgun (WGS) entry which is preliminary data.</text>
</comment>